<organism evidence="2 3">
    <name type="scientific">Vicia faba</name>
    <name type="common">Broad bean</name>
    <name type="synonym">Faba vulgaris</name>
    <dbReference type="NCBI Taxonomy" id="3906"/>
    <lineage>
        <taxon>Eukaryota</taxon>
        <taxon>Viridiplantae</taxon>
        <taxon>Streptophyta</taxon>
        <taxon>Embryophyta</taxon>
        <taxon>Tracheophyta</taxon>
        <taxon>Spermatophyta</taxon>
        <taxon>Magnoliopsida</taxon>
        <taxon>eudicotyledons</taxon>
        <taxon>Gunneridae</taxon>
        <taxon>Pentapetalae</taxon>
        <taxon>rosids</taxon>
        <taxon>fabids</taxon>
        <taxon>Fabales</taxon>
        <taxon>Fabaceae</taxon>
        <taxon>Papilionoideae</taxon>
        <taxon>50 kb inversion clade</taxon>
        <taxon>NPAAA clade</taxon>
        <taxon>Hologalegina</taxon>
        <taxon>IRL clade</taxon>
        <taxon>Fabeae</taxon>
        <taxon>Vicia</taxon>
    </lineage>
</organism>
<evidence type="ECO:0000313" key="2">
    <source>
        <dbReference type="EMBL" id="CAI8595888.1"/>
    </source>
</evidence>
<dbReference type="EMBL" id="OX451737">
    <property type="protein sequence ID" value="CAI8595888.1"/>
    <property type="molecule type" value="Genomic_DNA"/>
</dbReference>
<sequence length="108" mass="12155">MHIQLYIEETFANGRKKKRNNVLNQKKGKEGRKKAIIAPHHSVDPTVHTSRSSRPPPFLQSPLPTPSAVPISMTSTSPHKSPFPLSVPEIMVLRMRIVEELSSVYSLF</sequence>
<dbReference type="AlphaFoldDB" id="A0AAV0ZFM1"/>
<proteinExistence type="predicted"/>
<accession>A0AAV0ZFM1</accession>
<feature type="region of interest" description="Disordered" evidence="1">
    <location>
        <begin position="17"/>
        <end position="81"/>
    </location>
</feature>
<evidence type="ECO:0000313" key="3">
    <source>
        <dbReference type="Proteomes" id="UP001157006"/>
    </source>
</evidence>
<keyword evidence="3" id="KW-1185">Reference proteome</keyword>
<feature type="compositionally biased region" description="Pro residues" evidence="1">
    <location>
        <begin position="54"/>
        <end position="67"/>
    </location>
</feature>
<dbReference type="Proteomes" id="UP001157006">
    <property type="component" value="Chromosome 2"/>
</dbReference>
<evidence type="ECO:0000256" key="1">
    <source>
        <dbReference type="SAM" id="MobiDB-lite"/>
    </source>
</evidence>
<gene>
    <name evidence="2" type="ORF">VFH_II007080</name>
</gene>
<protein>
    <submittedName>
        <fullName evidence="2">Uncharacterized protein</fullName>
    </submittedName>
</protein>
<name>A0AAV0ZFM1_VICFA</name>
<reference evidence="2 3" key="1">
    <citation type="submission" date="2023-01" db="EMBL/GenBank/DDBJ databases">
        <authorList>
            <person name="Kreplak J."/>
        </authorList>
    </citation>
    <scope>NUCLEOTIDE SEQUENCE [LARGE SCALE GENOMIC DNA]</scope>
</reference>